<comment type="caution">
    <text evidence="1">The sequence shown here is derived from an EMBL/GenBank/DDBJ whole genome shotgun (WGS) entry which is preliminary data.</text>
</comment>
<dbReference type="Proteomes" id="UP001497623">
    <property type="component" value="Unassembled WGS sequence"/>
</dbReference>
<protein>
    <submittedName>
        <fullName evidence="1">Uncharacterized protein</fullName>
    </submittedName>
</protein>
<organism evidence="1 2">
    <name type="scientific">Meganyctiphanes norvegica</name>
    <name type="common">Northern krill</name>
    <name type="synonym">Thysanopoda norvegica</name>
    <dbReference type="NCBI Taxonomy" id="48144"/>
    <lineage>
        <taxon>Eukaryota</taxon>
        <taxon>Metazoa</taxon>
        <taxon>Ecdysozoa</taxon>
        <taxon>Arthropoda</taxon>
        <taxon>Crustacea</taxon>
        <taxon>Multicrustacea</taxon>
        <taxon>Malacostraca</taxon>
        <taxon>Eumalacostraca</taxon>
        <taxon>Eucarida</taxon>
        <taxon>Euphausiacea</taxon>
        <taxon>Euphausiidae</taxon>
        <taxon>Meganyctiphanes</taxon>
    </lineage>
</organism>
<evidence type="ECO:0000313" key="1">
    <source>
        <dbReference type="EMBL" id="CAL4253912.1"/>
    </source>
</evidence>
<dbReference type="AlphaFoldDB" id="A0AAV2SYC3"/>
<accession>A0AAV2SYC3</accession>
<name>A0AAV2SYC3_MEGNR</name>
<proteinExistence type="predicted"/>
<sequence>MNVDLVKELEALYASSKPTNYDWIKETWSINFWEYAHLNITLIDWFYINMDTARDDKTGWPMFVEMLGLERAHIEHCVHYSGSLGPTRKAFQYLKEIEEKKDLKLGLVLEILKDLNRHDLLNPSFIHWKEGVANLDKSSEFSPNDCNEYIDMDNKSITISNTFSENSSMQQIGLVKSANVGEVGNTAGTFNNNSLSMEGKEKQSDKIKVIADKKTMKKTSKLAAKVLLVYSDDVKDEATRVAGYFRNPENGHGIIGVLMFREKRELWNTILADPCNTIHKWFKQVDFIVPILSPKFLKQIQNLDTSNDDDLKLNRFIYRLTLDEYVSIGSLNKRCRAIVPSHFASEVINHEVVYGNGLFSVTWQTTQLEELSSLIVNHI</sequence>
<dbReference type="EMBL" id="CAXKWB010180741">
    <property type="protein sequence ID" value="CAL4253912.1"/>
    <property type="molecule type" value="Genomic_DNA"/>
</dbReference>
<evidence type="ECO:0000313" key="2">
    <source>
        <dbReference type="Proteomes" id="UP001497623"/>
    </source>
</evidence>
<reference evidence="1 2" key="1">
    <citation type="submission" date="2024-05" db="EMBL/GenBank/DDBJ databases">
        <authorList>
            <person name="Wallberg A."/>
        </authorList>
    </citation>
    <scope>NUCLEOTIDE SEQUENCE [LARGE SCALE GENOMIC DNA]</scope>
</reference>
<gene>
    <name evidence="1" type="ORF">MNOR_LOCUS41941</name>
</gene>
<keyword evidence="2" id="KW-1185">Reference proteome</keyword>